<proteinExistence type="predicted"/>
<dbReference type="EMBL" id="MN740594">
    <property type="protein sequence ID" value="QHS78021.1"/>
    <property type="molecule type" value="Genomic_DNA"/>
</dbReference>
<evidence type="ECO:0000313" key="1">
    <source>
        <dbReference type="EMBL" id="QHS78021.1"/>
    </source>
</evidence>
<organism evidence="1">
    <name type="scientific">viral metagenome</name>
    <dbReference type="NCBI Taxonomy" id="1070528"/>
    <lineage>
        <taxon>unclassified sequences</taxon>
        <taxon>metagenomes</taxon>
        <taxon>organismal metagenomes</taxon>
    </lineage>
</organism>
<reference evidence="1" key="1">
    <citation type="journal article" date="2020" name="Nature">
        <title>Giant virus diversity and host interactions through global metagenomics.</title>
        <authorList>
            <person name="Schulz F."/>
            <person name="Roux S."/>
            <person name="Paez-Espino D."/>
            <person name="Jungbluth S."/>
            <person name="Walsh D.A."/>
            <person name="Denef V.J."/>
            <person name="McMahon K.D."/>
            <person name="Konstantinidis K.T."/>
            <person name="Eloe-Fadrosh E.A."/>
            <person name="Kyrpides N.C."/>
            <person name="Woyke T."/>
        </authorList>
    </citation>
    <scope>NUCLEOTIDE SEQUENCE</scope>
    <source>
        <strain evidence="1">GVMAG-S-1021933-23</strain>
    </source>
</reference>
<protein>
    <submittedName>
        <fullName evidence="1">Uncharacterized protein</fullName>
    </submittedName>
</protein>
<dbReference type="AlphaFoldDB" id="A0A6C0AFA5"/>
<sequence length="257" mass="31862">MCKNLLKIAEEAWLLEYLEFVKDTSEKIRWRYDEICKNKNITWDIVLKIDFPWDFRVLTGNKNITWEIIKNNPDKPWDYKFIIYRDDITWEIIKNNPDKPWDYEFILKHKKITYKIFKENPEIFGIEKDEYEMIEENCKAYMRKVSWRRSNWIEANPFIDEKEIEDFDYFLKPICIYDEVMNYNISLNFVNKNPQIKWDVNQISRNKYLTREIIKKSKVKFNYLGLYYLSKNELKYEKIKFIKKFFYENVLKNLEAK</sequence>
<accession>A0A6C0AFA5</accession>
<name>A0A6C0AFA5_9ZZZZ</name>